<dbReference type="Gene3D" id="1.10.150.50">
    <property type="entry name" value="Transcription Factor, Ets-1"/>
    <property type="match status" value="1"/>
</dbReference>
<reference evidence="9" key="1">
    <citation type="submission" date="2017-02" db="UniProtKB">
        <authorList>
            <consortium name="WormBaseParasite"/>
        </authorList>
    </citation>
    <scope>IDENTIFICATION</scope>
</reference>
<keyword evidence="8" id="KW-1185">Reference proteome</keyword>
<dbReference type="AlphaFoldDB" id="A0A0N4UAJ2"/>
<dbReference type="PROSITE" id="PS50088">
    <property type="entry name" value="ANK_REPEAT"/>
    <property type="match status" value="4"/>
</dbReference>
<dbReference type="Pfam" id="PF13637">
    <property type="entry name" value="Ank_4"/>
    <property type="match status" value="1"/>
</dbReference>
<evidence type="ECO:0000313" key="6">
    <source>
        <dbReference type="EMBL" id="VDN58084.1"/>
    </source>
</evidence>
<feature type="repeat" description="ANK" evidence="3">
    <location>
        <begin position="38"/>
        <end position="70"/>
    </location>
</feature>
<dbReference type="Proteomes" id="UP000038040">
    <property type="component" value="Unplaced"/>
</dbReference>
<dbReference type="InterPro" id="IPR013761">
    <property type="entry name" value="SAM/pointed_sf"/>
</dbReference>
<evidence type="ECO:0000256" key="1">
    <source>
        <dbReference type="ARBA" id="ARBA00022737"/>
    </source>
</evidence>
<evidence type="ECO:0000313" key="9">
    <source>
        <dbReference type="WBParaSite" id="DME_0000417401-mRNA-1"/>
    </source>
</evidence>
<dbReference type="SUPFAM" id="SSF47769">
    <property type="entry name" value="SAM/Pointed domain"/>
    <property type="match status" value="1"/>
</dbReference>
<name>A0A0N4UAJ2_DRAME</name>
<keyword evidence="1" id="KW-0677">Repeat</keyword>
<gene>
    <name evidence="6" type="ORF">DME_LOCUS8057</name>
</gene>
<feature type="compositionally biased region" description="Polar residues" evidence="4">
    <location>
        <begin position="514"/>
        <end position="534"/>
    </location>
</feature>
<feature type="domain" description="SAM" evidence="5">
    <location>
        <begin position="590"/>
        <end position="647"/>
    </location>
</feature>
<dbReference type="PANTHER" id="PTHR24198:SF194">
    <property type="entry name" value="INVERSIN-A"/>
    <property type="match status" value="1"/>
</dbReference>
<dbReference type="PRINTS" id="PR01415">
    <property type="entry name" value="ANKYRIN"/>
</dbReference>
<dbReference type="STRING" id="318479.A0A0N4UAJ2"/>
<feature type="repeat" description="ANK" evidence="3">
    <location>
        <begin position="104"/>
        <end position="136"/>
    </location>
</feature>
<dbReference type="InterPro" id="IPR001660">
    <property type="entry name" value="SAM"/>
</dbReference>
<sequence>MVSSFTLEQFFDACESWNLEEVHKIINSGFNIDSFDDDHVTSLQMAAATGNIGIVEFLLDQGADIEKSNQVGMTPLHHACKNGHIHVVRILIQRGANYQKLTYLGASPMTLAAAGGHLDLIKLLLDLKVSVNPTHTALCPTPIIAAAFRRHTHICALLTHRGAYLDGHIQRLANLSALSTVIICGKIPMLTALLELGANPHFRSLREQTALELAKSLKRNDVIELLTSKTLVSAKEKPSEVDLRERIIRNDEEAVKNILHNKIPYLPFPENTSPLMYAVLTADTPILKTIIEADNNNINMAESVSGLTSLMFATIIGNHEAVQILLDAGADVSLKSFDGNLSSDLLCRLQQLEIGSLPPTKIETYHNFGRMIHSSSAKILNKLAHHVPHVPLGMTVNFSRNSTKNDDDNNMWRENFKNLLRVYDNNDNNDVFITASDILRSIAPAMKSSKIDKKHNCIRLGRTLAEMYLSHGLLPSPIGFLVENSKSNPALLNYGKFDLLSSSKSSNERRFDKSNNVTRHQSSIERGSSSTLGTTPRMRKRSQGTITVNNNNGVEESGRLSPSRHSLNQYTFALKEDDKPLRKNHSKRIWNLMIESGLDNYIELFRSEEIDKTTFLSLTNDDLIDLGIRNATHRNRILKLVKDLNNGKS</sequence>
<dbReference type="Pfam" id="PF00536">
    <property type="entry name" value="SAM_1"/>
    <property type="match status" value="1"/>
</dbReference>
<organism evidence="7 9">
    <name type="scientific">Dracunculus medinensis</name>
    <name type="common">Guinea worm</name>
    <dbReference type="NCBI Taxonomy" id="318479"/>
    <lineage>
        <taxon>Eukaryota</taxon>
        <taxon>Metazoa</taxon>
        <taxon>Ecdysozoa</taxon>
        <taxon>Nematoda</taxon>
        <taxon>Chromadorea</taxon>
        <taxon>Rhabditida</taxon>
        <taxon>Spirurina</taxon>
        <taxon>Dracunculoidea</taxon>
        <taxon>Dracunculidae</taxon>
        <taxon>Dracunculus</taxon>
    </lineage>
</organism>
<dbReference type="WBParaSite" id="DME_0000417401-mRNA-1">
    <property type="protein sequence ID" value="DME_0000417401-mRNA-1"/>
    <property type="gene ID" value="DME_0000417401"/>
</dbReference>
<dbReference type="Proteomes" id="UP000274756">
    <property type="component" value="Unassembled WGS sequence"/>
</dbReference>
<dbReference type="InterPro" id="IPR002110">
    <property type="entry name" value="Ankyrin_rpt"/>
</dbReference>
<proteinExistence type="predicted"/>
<dbReference type="InterPro" id="IPR036770">
    <property type="entry name" value="Ankyrin_rpt-contain_sf"/>
</dbReference>
<dbReference type="SUPFAM" id="SSF48403">
    <property type="entry name" value="Ankyrin repeat"/>
    <property type="match status" value="1"/>
</dbReference>
<feature type="repeat" description="ANK" evidence="3">
    <location>
        <begin position="305"/>
        <end position="337"/>
    </location>
</feature>
<keyword evidence="2 3" id="KW-0040">ANK repeat</keyword>
<dbReference type="Gene3D" id="1.25.40.20">
    <property type="entry name" value="Ankyrin repeat-containing domain"/>
    <property type="match status" value="3"/>
</dbReference>
<dbReference type="SMART" id="SM00248">
    <property type="entry name" value="ANK"/>
    <property type="match status" value="7"/>
</dbReference>
<dbReference type="PROSITE" id="PS50297">
    <property type="entry name" value="ANK_REP_REGION"/>
    <property type="match status" value="4"/>
</dbReference>
<dbReference type="PANTHER" id="PTHR24198">
    <property type="entry name" value="ANKYRIN REPEAT AND PROTEIN KINASE DOMAIN-CONTAINING PROTEIN"/>
    <property type="match status" value="1"/>
</dbReference>
<evidence type="ECO:0000313" key="7">
    <source>
        <dbReference type="Proteomes" id="UP000038040"/>
    </source>
</evidence>
<evidence type="ECO:0000256" key="2">
    <source>
        <dbReference type="ARBA" id="ARBA00023043"/>
    </source>
</evidence>
<dbReference type="OrthoDB" id="539213at2759"/>
<protein>
    <submittedName>
        <fullName evidence="9">SAM domain-containing protein</fullName>
    </submittedName>
</protein>
<evidence type="ECO:0000256" key="3">
    <source>
        <dbReference type="PROSITE-ProRule" id="PRU00023"/>
    </source>
</evidence>
<reference evidence="6 8" key="2">
    <citation type="submission" date="2018-11" db="EMBL/GenBank/DDBJ databases">
        <authorList>
            <consortium name="Pathogen Informatics"/>
        </authorList>
    </citation>
    <scope>NUCLEOTIDE SEQUENCE [LARGE SCALE GENOMIC DNA]</scope>
</reference>
<dbReference type="PROSITE" id="PS50105">
    <property type="entry name" value="SAM_DOMAIN"/>
    <property type="match status" value="1"/>
</dbReference>
<dbReference type="SMART" id="SM00454">
    <property type="entry name" value="SAM"/>
    <property type="match status" value="1"/>
</dbReference>
<feature type="repeat" description="ANK" evidence="3">
    <location>
        <begin position="71"/>
        <end position="103"/>
    </location>
</feature>
<dbReference type="EMBL" id="UYYG01001165">
    <property type="protein sequence ID" value="VDN58084.1"/>
    <property type="molecule type" value="Genomic_DNA"/>
</dbReference>
<dbReference type="Pfam" id="PF12796">
    <property type="entry name" value="Ank_2"/>
    <property type="match status" value="2"/>
</dbReference>
<evidence type="ECO:0000313" key="8">
    <source>
        <dbReference type="Proteomes" id="UP000274756"/>
    </source>
</evidence>
<evidence type="ECO:0000259" key="5">
    <source>
        <dbReference type="PROSITE" id="PS50105"/>
    </source>
</evidence>
<evidence type="ECO:0000256" key="4">
    <source>
        <dbReference type="SAM" id="MobiDB-lite"/>
    </source>
</evidence>
<accession>A0A0N4UAJ2</accession>
<feature type="region of interest" description="Disordered" evidence="4">
    <location>
        <begin position="505"/>
        <end position="540"/>
    </location>
</feature>